<dbReference type="InterPro" id="IPR012836">
    <property type="entry name" value="FlgF"/>
</dbReference>
<gene>
    <name evidence="9" type="primary">flgG_1</name>
    <name evidence="9" type="ORF">ATZ99_16060</name>
</gene>
<dbReference type="STRING" id="520767.ATZ99_16060"/>
<name>A0A162MDF0_9FIRM</name>
<feature type="domain" description="Flagellar basal body rod protein N-terminal" evidence="6">
    <location>
        <begin position="7"/>
        <end position="35"/>
    </location>
</feature>
<dbReference type="Pfam" id="PF22692">
    <property type="entry name" value="LlgE_F_G_D1"/>
    <property type="match status" value="1"/>
</dbReference>
<dbReference type="Proteomes" id="UP000075737">
    <property type="component" value="Unassembled WGS sequence"/>
</dbReference>
<evidence type="ECO:0000313" key="9">
    <source>
        <dbReference type="EMBL" id="KYO65372.1"/>
    </source>
</evidence>
<dbReference type="RefSeq" id="WP_068748729.1">
    <property type="nucleotide sequence ID" value="NZ_LOHZ01000035.1"/>
</dbReference>
<dbReference type="InterPro" id="IPR012834">
    <property type="entry name" value="FlgG_G_neg"/>
</dbReference>
<accession>A0A162MDF0</accession>
<dbReference type="NCBIfam" id="TIGR02488">
    <property type="entry name" value="flgG_G_neg"/>
    <property type="match status" value="1"/>
</dbReference>
<comment type="subunit">
    <text evidence="3">The basal body constitutes a major portion of the flagellar organelle and consists of four rings (L,P,S, and M) mounted on a central rod. The rod consists of about 26 subunits of FlgG in the distal portion, and FlgB, FlgC and FlgF are thought to build up the proximal portion of the rod with about 6 subunits each.</text>
</comment>
<keyword evidence="9" id="KW-0282">Flagellum</keyword>
<keyword evidence="10" id="KW-1185">Reference proteome</keyword>
<feature type="domain" description="Flagellar hook protein FlgE/F/G-like D1" evidence="8">
    <location>
        <begin position="95"/>
        <end position="164"/>
    </location>
</feature>
<dbReference type="PROSITE" id="PS00588">
    <property type="entry name" value="FLAGELLA_BB_ROD"/>
    <property type="match status" value="1"/>
</dbReference>
<dbReference type="InterPro" id="IPR001444">
    <property type="entry name" value="Flag_bb_rod_N"/>
</dbReference>
<sequence>MMRALWSAGSGMLAQQLNVDTIANNLANVNTTGFKKSRIEFKDLIYETLKRPDVYEGGMGTPAGLEVGHGVRPSASTKLFTEGNLQQTGNPFDLAIEGDGFFVVEKPDGSRLFTRDGSFKISVDGQDRVLVTSEGYRVLSSDEDYITIPEELSEISISADGIITGKDVDGNIQEISRIALAKFLNPAGLISAGNNYFEQTSASGEYVLKQDATDQGYGNILQGFLEMSNVQVVEEMVNLIIAQRAYEISTKAIQASDEMLGEANNLRR</sequence>
<keyword evidence="5" id="KW-0975">Bacterial flagellum</keyword>
<proteinExistence type="inferred from homology"/>
<evidence type="ECO:0000256" key="4">
    <source>
        <dbReference type="NCBIfam" id="TIGR02488"/>
    </source>
</evidence>
<keyword evidence="9" id="KW-0966">Cell projection</keyword>
<dbReference type="EMBL" id="LOHZ01000035">
    <property type="protein sequence ID" value="KYO65372.1"/>
    <property type="molecule type" value="Genomic_DNA"/>
</dbReference>
<dbReference type="AlphaFoldDB" id="A0A162MDF0"/>
<comment type="caution">
    <text evidence="9">The sequence shown here is derived from an EMBL/GenBank/DDBJ whole genome shotgun (WGS) entry which is preliminary data.</text>
</comment>
<evidence type="ECO:0000259" key="6">
    <source>
        <dbReference type="Pfam" id="PF00460"/>
    </source>
</evidence>
<dbReference type="OrthoDB" id="9804559at2"/>
<dbReference type="InterPro" id="IPR020013">
    <property type="entry name" value="Flagellar_FlgE/F/G"/>
</dbReference>
<evidence type="ECO:0000259" key="7">
    <source>
        <dbReference type="Pfam" id="PF06429"/>
    </source>
</evidence>
<dbReference type="PATRIC" id="fig|520767.4.peg.1721"/>
<evidence type="ECO:0000313" key="10">
    <source>
        <dbReference type="Proteomes" id="UP000075737"/>
    </source>
</evidence>
<dbReference type="PANTHER" id="PTHR30435:SF19">
    <property type="entry name" value="FLAGELLAR BASAL-BODY ROD PROTEIN FLGG"/>
    <property type="match status" value="1"/>
</dbReference>
<feature type="domain" description="Flagellar basal-body/hook protein C-terminal" evidence="7">
    <location>
        <begin position="222"/>
        <end position="266"/>
    </location>
</feature>
<dbReference type="InterPro" id="IPR010930">
    <property type="entry name" value="Flg_bb/hook_C_dom"/>
</dbReference>
<evidence type="ECO:0000256" key="5">
    <source>
        <dbReference type="RuleBase" id="RU362116"/>
    </source>
</evidence>
<comment type="similarity">
    <text evidence="1 5">Belongs to the flagella basal body rod proteins family.</text>
</comment>
<dbReference type="NCBIfam" id="TIGR02490">
    <property type="entry name" value="flgF"/>
    <property type="match status" value="1"/>
</dbReference>
<evidence type="ECO:0000259" key="8">
    <source>
        <dbReference type="Pfam" id="PF22692"/>
    </source>
</evidence>
<dbReference type="Pfam" id="PF00460">
    <property type="entry name" value="Flg_bb_rod"/>
    <property type="match status" value="1"/>
</dbReference>
<reference evidence="9 10" key="1">
    <citation type="submission" date="2015-12" db="EMBL/GenBank/DDBJ databases">
        <title>Draft genome of Thermovenabulum gondwanense isolated from a red thermophilic microbial mat colonisisng an outflow channel of a bore well.</title>
        <authorList>
            <person name="Patel B.K."/>
        </authorList>
    </citation>
    <scope>NUCLEOTIDE SEQUENCE [LARGE SCALE GENOMIC DNA]</scope>
    <source>
        <strain evidence="9 10">R270</strain>
    </source>
</reference>
<protein>
    <recommendedName>
        <fullName evidence="2 4">Flagellar basal-body rod protein FlgG</fullName>
    </recommendedName>
</protein>
<dbReference type="NCBIfam" id="TIGR03506">
    <property type="entry name" value="FlgEFG_subfam"/>
    <property type="match status" value="2"/>
</dbReference>
<dbReference type="PANTHER" id="PTHR30435">
    <property type="entry name" value="FLAGELLAR PROTEIN"/>
    <property type="match status" value="1"/>
</dbReference>
<dbReference type="InterPro" id="IPR053967">
    <property type="entry name" value="LlgE_F_G-like_D1"/>
</dbReference>
<evidence type="ECO:0000256" key="3">
    <source>
        <dbReference type="ARBA" id="ARBA00025933"/>
    </source>
</evidence>
<dbReference type="InterPro" id="IPR019776">
    <property type="entry name" value="Flagellar_basal_body_rod_CS"/>
</dbReference>
<evidence type="ECO:0000256" key="2">
    <source>
        <dbReference type="ARBA" id="ARBA00017948"/>
    </source>
</evidence>
<evidence type="ECO:0000256" key="1">
    <source>
        <dbReference type="ARBA" id="ARBA00009677"/>
    </source>
</evidence>
<dbReference type="SUPFAM" id="SSF117143">
    <property type="entry name" value="Flagellar hook protein flgE"/>
    <property type="match status" value="1"/>
</dbReference>
<comment type="subcellular location">
    <subcellularLocation>
        <location evidence="5">Bacterial flagellum basal body</location>
    </subcellularLocation>
</comment>
<dbReference type="Pfam" id="PF06429">
    <property type="entry name" value="Flg_bbr_C"/>
    <property type="match status" value="1"/>
</dbReference>
<dbReference type="GO" id="GO:0009426">
    <property type="term" value="C:bacterial-type flagellum basal body, distal rod"/>
    <property type="evidence" value="ECO:0007669"/>
    <property type="project" value="UniProtKB-UniRule"/>
</dbReference>
<organism evidence="9 10">
    <name type="scientific">Thermovenabulum gondwanense</name>
    <dbReference type="NCBI Taxonomy" id="520767"/>
    <lineage>
        <taxon>Bacteria</taxon>
        <taxon>Bacillati</taxon>
        <taxon>Bacillota</taxon>
        <taxon>Clostridia</taxon>
        <taxon>Thermosediminibacterales</taxon>
        <taxon>Thermosediminibacteraceae</taxon>
        <taxon>Thermovenabulum</taxon>
    </lineage>
</organism>
<keyword evidence="9" id="KW-0969">Cilium</keyword>
<dbReference type="InterPro" id="IPR037925">
    <property type="entry name" value="FlgE/F/G-like"/>
</dbReference>
<dbReference type="GO" id="GO:0071978">
    <property type="term" value="P:bacterial-type flagellum-dependent swarming motility"/>
    <property type="evidence" value="ECO:0007669"/>
    <property type="project" value="TreeGrafter"/>
</dbReference>